<dbReference type="EMBL" id="JABVEC010000011">
    <property type="protein sequence ID" value="MBC6467188.1"/>
    <property type="molecule type" value="Genomic_DNA"/>
</dbReference>
<dbReference type="PANTHER" id="PTHR32309:SF13">
    <property type="entry name" value="FERRIC ENTEROBACTIN TRANSPORT PROTEIN FEPE"/>
    <property type="match status" value="1"/>
</dbReference>
<sequence>MTDRADTQVPAAPKAGPDAVPLGRYKAFLLRNGAIVAVALVLGVSAGALRTAFSDRTYTTRVDIFAPAVALHSGASLTAILPPSPAPDEDRPPRESTMDTEARLALSEKAIAPLAKVRGFPDDREALRERVTITVPPYTRVLTIEVRAGEPKAARDGARTLARSYLAVRREIVAGIQARNRQAVQQNLSLLRAELRAINGKPTNIARLTARSREQLILKQIGVMQRQLAQTEDRTLLSGEVMNSPQVPLRADDSRGDVALTTGLGVGLLTGLLLGLVQDRRPRRIRTAADLRRAVTLPVLAEVSDGPDGLRDACRRLRNVIREEQAATVLLIGVAEAPAERVARTLAAVCVQADLSTALLLVGADHDRVAGDDTGTGDDTGGRDVGGSPAPGRPGEIEGVIMHAIASGGDRQLSAAVRKARRDADLVIITGAALHSSDTATFATICDLTFLTVELGRVSADELISSTAYLAYTAAPARGLVLIASEDARRRP</sequence>
<keyword evidence="4" id="KW-1185">Reference proteome</keyword>
<keyword evidence="2" id="KW-0472">Membrane</keyword>
<feature type="transmembrane region" description="Helical" evidence="2">
    <location>
        <begin position="258"/>
        <end position="277"/>
    </location>
</feature>
<feature type="transmembrane region" description="Helical" evidence="2">
    <location>
        <begin position="34"/>
        <end position="53"/>
    </location>
</feature>
<feature type="region of interest" description="Disordered" evidence="1">
    <location>
        <begin position="80"/>
        <end position="99"/>
    </location>
</feature>
<evidence type="ECO:0008006" key="5">
    <source>
        <dbReference type="Google" id="ProtNLM"/>
    </source>
</evidence>
<evidence type="ECO:0000256" key="1">
    <source>
        <dbReference type="SAM" id="MobiDB-lite"/>
    </source>
</evidence>
<evidence type="ECO:0000313" key="3">
    <source>
        <dbReference type="EMBL" id="MBC6467188.1"/>
    </source>
</evidence>
<dbReference type="InterPro" id="IPR050445">
    <property type="entry name" value="Bact_polysacc_biosynth/exp"/>
</dbReference>
<dbReference type="Proteomes" id="UP000805614">
    <property type="component" value="Unassembled WGS sequence"/>
</dbReference>
<dbReference type="PANTHER" id="PTHR32309">
    <property type="entry name" value="TYROSINE-PROTEIN KINASE"/>
    <property type="match status" value="1"/>
</dbReference>
<comment type="caution">
    <text evidence="3">The sequence shown here is derived from an EMBL/GenBank/DDBJ whole genome shotgun (WGS) entry which is preliminary data.</text>
</comment>
<name>A0ABR7LRY1_9ACTN</name>
<dbReference type="RefSeq" id="WP_187244184.1">
    <property type="nucleotide sequence ID" value="NZ_BAAAOK010000006.1"/>
</dbReference>
<keyword evidence="2" id="KW-1133">Transmembrane helix</keyword>
<protein>
    <recommendedName>
        <fullName evidence="5">Chain length determinant protein</fullName>
    </recommendedName>
</protein>
<proteinExistence type="predicted"/>
<feature type="compositionally biased region" description="Basic and acidic residues" evidence="1">
    <location>
        <begin position="88"/>
        <end position="99"/>
    </location>
</feature>
<organism evidence="3 4">
    <name type="scientific">Actinomadura alba</name>
    <dbReference type="NCBI Taxonomy" id="406431"/>
    <lineage>
        <taxon>Bacteria</taxon>
        <taxon>Bacillati</taxon>
        <taxon>Actinomycetota</taxon>
        <taxon>Actinomycetes</taxon>
        <taxon>Streptosporangiales</taxon>
        <taxon>Thermomonosporaceae</taxon>
        <taxon>Actinomadura</taxon>
    </lineage>
</organism>
<evidence type="ECO:0000313" key="4">
    <source>
        <dbReference type="Proteomes" id="UP000805614"/>
    </source>
</evidence>
<evidence type="ECO:0000256" key="2">
    <source>
        <dbReference type="SAM" id="Phobius"/>
    </source>
</evidence>
<feature type="region of interest" description="Disordered" evidence="1">
    <location>
        <begin position="370"/>
        <end position="393"/>
    </location>
</feature>
<accession>A0ABR7LRY1</accession>
<gene>
    <name evidence="3" type="ORF">HKK74_16995</name>
</gene>
<reference evidence="3 4" key="1">
    <citation type="submission" date="2020-06" db="EMBL/GenBank/DDBJ databases">
        <title>Actinomadura xiongansis sp. nov., isolated from soil of Baiyangdian.</title>
        <authorList>
            <person name="Zhang X."/>
        </authorList>
    </citation>
    <scope>NUCLEOTIDE SEQUENCE [LARGE SCALE GENOMIC DNA]</scope>
    <source>
        <strain evidence="3 4">HBUM206468</strain>
    </source>
</reference>
<keyword evidence="2" id="KW-0812">Transmembrane</keyword>